<reference evidence="1 2" key="1">
    <citation type="submission" date="2016-10" db="EMBL/GenBank/DDBJ databases">
        <authorList>
            <person name="Varghese N."/>
            <person name="Submissions S."/>
        </authorList>
    </citation>
    <scope>NUCLEOTIDE SEQUENCE [LARGE SCALE GENOMIC DNA]</scope>
    <source>
        <strain evidence="1 2">DSM 17997</strain>
    </source>
</reference>
<organism evidence="1 2">
    <name type="scientific">Rhodonellum ikkaensis</name>
    <dbReference type="NCBI Taxonomy" id="336829"/>
    <lineage>
        <taxon>Bacteria</taxon>
        <taxon>Pseudomonadati</taxon>
        <taxon>Bacteroidota</taxon>
        <taxon>Cytophagia</taxon>
        <taxon>Cytophagales</taxon>
        <taxon>Cytophagaceae</taxon>
        <taxon>Rhodonellum</taxon>
    </lineage>
</organism>
<accession>A0A1H3R4Z8</accession>
<proteinExistence type="predicted"/>
<name>A0A1H3R4Z8_9BACT</name>
<gene>
    <name evidence="1" type="ORF">SAMN05444412_107195</name>
</gene>
<protein>
    <submittedName>
        <fullName evidence="1">Uncharacterized protein</fullName>
    </submittedName>
</protein>
<evidence type="ECO:0000313" key="2">
    <source>
        <dbReference type="Proteomes" id="UP000199663"/>
    </source>
</evidence>
<dbReference type="EMBL" id="FNQC01000007">
    <property type="protein sequence ID" value="SDZ20730.1"/>
    <property type="molecule type" value="Genomic_DNA"/>
</dbReference>
<sequence>MINYFLNYFLFTHSIFLAKTITDKTFQKI</sequence>
<dbReference type="Proteomes" id="UP000199663">
    <property type="component" value="Unassembled WGS sequence"/>
</dbReference>
<comment type="caution">
    <text evidence="1">The sequence shown here is derived from an EMBL/GenBank/DDBJ whole genome shotgun (WGS) entry which is preliminary data.</text>
</comment>
<evidence type="ECO:0000313" key="1">
    <source>
        <dbReference type="EMBL" id="SDZ20730.1"/>
    </source>
</evidence>
<keyword evidence="2" id="KW-1185">Reference proteome</keyword>